<reference evidence="11" key="1">
    <citation type="submission" date="2021-11" db="EMBL/GenBank/DDBJ databases">
        <title>Draft genome sequence of Alcaligenes endophyticus type strain CCUG 75668T.</title>
        <authorList>
            <person name="Salva-Serra F."/>
            <person name="Duran R.E."/>
            <person name="Seeger M."/>
            <person name="Moore E.R.B."/>
            <person name="Jaen-Luchoro D."/>
        </authorList>
    </citation>
    <scope>NUCLEOTIDE SEQUENCE</scope>
    <source>
        <strain evidence="11">CCUG 75668</strain>
    </source>
</reference>
<evidence type="ECO:0000313" key="11">
    <source>
        <dbReference type="EMBL" id="MDN4121670.1"/>
    </source>
</evidence>
<evidence type="ECO:0000259" key="10">
    <source>
        <dbReference type="Pfam" id="PF00697"/>
    </source>
</evidence>
<protein>
    <recommendedName>
        <fullName evidence="4 9">N-(5'-phosphoribosyl)anthranilate isomerase</fullName>
        <shortName evidence="9">PRAI</shortName>
        <ecNumber evidence="3 9">5.3.1.24</ecNumber>
    </recommendedName>
</protein>
<dbReference type="GO" id="GO:0004640">
    <property type="term" value="F:phosphoribosylanthranilate isomerase activity"/>
    <property type="evidence" value="ECO:0007669"/>
    <property type="project" value="UniProtKB-EC"/>
</dbReference>
<evidence type="ECO:0000256" key="8">
    <source>
        <dbReference type="ARBA" id="ARBA00023235"/>
    </source>
</evidence>
<dbReference type="PANTHER" id="PTHR42894">
    <property type="entry name" value="N-(5'-PHOSPHORIBOSYL)ANTHRANILATE ISOMERASE"/>
    <property type="match status" value="1"/>
</dbReference>
<dbReference type="InterPro" id="IPR011060">
    <property type="entry name" value="RibuloseP-bd_barrel"/>
</dbReference>
<evidence type="ECO:0000256" key="5">
    <source>
        <dbReference type="ARBA" id="ARBA00022605"/>
    </source>
</evidence>
<comment type="pathway">
    <text evidence="2 9">Amino-acid biosynthesis; L-tryptophan biosynthesis; L-tryptophan from chorismate: step 3/5.</text>
</comment>
<dbReference type="Pfam" id="PF00697">
    <property type="entry name" value="PRAI"/>
    <property type="match status" value="1"/>
</dbReference>
<dbReference type="NCBIfam" id="NF002298">
    <property type="entry name" value="PRK01222.1-4"/>
    <property type="match status" value="1"/>
</dbReference>
<sequence>MRTRVKVCGFTREQDIEAAVAVGVDAIGLVFYPHSARCVSIEQAQTLRAQIPAFVSTVCLFVNAAPAEVQAVIEHVRPDLLQFHGDEPAQYCDSFKHPYLKALRVGAPGLETGSNLLAQAQQYQSSQGLLLDAYTPAYGGSGTAFDPLILDQMQAIQAQQARRLPVCIVAGGMRVENVTERIQRWRPYAIDVSSGVEDAPGIKNANKMQEFMRVVTQAR</sequence>
<dbReference type="InterPro" id="IPR013785">
    <property type="entry name" value="Aldolase_TIM"/>
</dbReference>
<keyword evidence="6 9" id="KW-0822">Tryptophan biosynthesis</keyword>
<evidence type="ECO:0000256" key="1">
    <source>
        <dbReference type="ARBA" id="ARBA00001164"/>
    </source>
</evidence>
<name>A0ABT8EKN0_9BURK</name>
<dbReference type="HAMAP" id="MF_00135">
    <property type="entry name" value="PRAI"/>
    <property type="match status" value="1"/>
</dbReference>
<dbReference type="SUPFAM" id="SSF51366">
    <property type="entry name" value="Ribulose-phoshate binding barrel"/>
    <property type="match status" value="1"/>
</dbReference>
<dbReference type="RefSeq" id="WP_266124337.1">
    <property type="nucleotide sequence ID" value="NZ_JAJHNU010000002.1"/>
</dbReference>
<proteinExistence type="inferred from homology"/>
<keyword evidence="7 9" id="KW-0057">Aromatic amino acid biosynthesis</keyword>
<accession>A0ABT8EKN0</accession>
<dbReference type="Gene3D" id="3.20.20.70">
    <property type="entry name" value="Aldolase class I"/>
    <property type="match status" value="1"/>
</dbReference>
<evidence type="ECO:0000313" key="12">
    <source>
        <dbReference type="Proteomes" id="UP001168613"/>
    </source>
</evidence>
<dbReference type="Proteomes" id="UP001168613">
    <property type="component" value="Unassembled WGS sequence"/>
</dbReference>
<keyword evidence="8 9" id="KW-0413">Isomerase</keyword>
<evidence type="ECO:0000256" key="4">
    <source>
        <dbReference type="ARBA" id="ARBA00022272"/>
    </source>
</evidence>
<gene>
    <name evidence="9" type="primary">trpF</name>
    <name evidence="11" type="ORF">LMS43_10245</name>
</gene>
<dbReference type="EMBL" id="JAJHNU010000002">
    <property type="protein sequence ID" value="MDN4121670.1"/>
    <property type="molecule type" value="Genomic_DNA"/>
</dbReference>
<dbReference type="CDD" id="cd00405">
    <property type="entry name" value="PRAI"/>
    <property type="match status" value="1"/>
</dbReference>
<dbReference type="InterPro" id="IPR044643">
    <property type="entry name" value="TrpF_fam"/>
</dbReference>
<feature type="domain" description="N-(5'phosphoribosyl) anthranilate isomerase (PRAI)" evidence="10">
    <location>
        <begin position="5"/>
        <end position="212"/>
    </location>
</feature>
<comment type="catalytic activity">
    <reaction evidence="1 9">
        <text>N-(5-phospho-beta-D-ribosyl)anthranilate = 1-(2-carboxyphenylamino)-1-deoxy-D-ribulose 5-phosphate</text>
        <dbReference type="Rhea" id="RHEA:21540"/>
        <dbReference type="ChEBI" id="CHEBI:18277"/>
        <dbReference type="ChEBI" id="CHEBI:58613"/>
        <dbReference type="EC" id="5.3.1.24"/>
    </reaction>
</comment>
<dbReference type="InterPro" id="IPR001240">
    <property type="entry name" value="PRAI_dom"/>
</dbReference>
<comment type="caution">
    <text evidence="11">The sequence shown here is derived from an EMBL/GenBank/DDBJ whole genome shotgun (WGS) entry which is preliminary data.</text>
</comment>
<dbReference type="EC" id="5.3.1.24" evidence="3 9"/>
<evidence type="ECO:0000256" key="6">
    <source>
        <dbReference type="ARBA" id="ARBA00022822"/>
    </source>
</evidence>
<evidence type="ECO:0000256" key="3">
    <source>
        <dbReference type="ARBA" id="ARBA00012572"/>
    </source>
</evidence>
<evidence type="ECO:0000256" key="2">
    <source>
        <dbReference type="ARBA" id="ARBA00004664"/>
    </source>
</evidence>
<organism evidence="11 12">
    <name type="scientific">Alcaligenes endophyticus</name>
    <dbReference type="NCBI Taxonomy" id="1929088"/>
    <lineage>
        <taxon>Bacteria</taxon>
        <taxon>Pseudomonadati</taxon>
        <taxon>Pseudomonadota</taxon>
        <taxon>Betaproteobacteria</taxon>
        <taxon>Burkholderiales</taxon>
        <taxon>Alcaligenaceae</taxon>
        <taxon>Alcaligenes</taxon>
    </lineage>
</organism>
<keyword evidence="12" id="KW-1185">Reference proteome</keyword>
<dbReference type="PANTHER" id="PTHR42894:SF1">
    <property type="entry name" value="N-(5'-PHOSPHORIBOSYL)ANTHRANILATE ISOMERASE"/>
    <property type="match status" value="1"/>
</dbReference>
<keyword evidence="5 9" id="KW-0028">Amino-acid biosynthesis</keyword>
<comment type="similarity">
    <text evidence="9">Belongs to the TrpF family.</text>
</comment>
<evidence type="ECO:0000256" key="9">
    <source>
        <dbReference type="HAMAP-Rule" id="MF_00135"/>
    </source>
</evidence>
<evidence type="ECO:0000256" key="7">
    <source>
        <dbReference type="ARBA" id="ARBA00023141"/>
    </source>
</evidence>